<name>A0A834WTP3_9FABA</name>
<dbReference type="AlphaFoldDB" id="A0A834WTP3"/>
<dbReference type="Proteomes" id="UP000634136">
    <property type="component" value="Unassembled WGS sequence"/>
</dbReference>
<evidence type="ECO:0000313" key="2">
    <source>
        <dbReference type="Proteomes" id="UP000634136"/>
    </source>
</evidence>
<dbReference type="EMBL" id="JAAIUW010000005">
    <property type="protein sequence ID" value="KAF7832236.1"/>
    <property type="molecule type" value="Genomic_DNA"/>
</dbReference>
<evidence type="ECO:0000313" key="1">
    <source>
        <dbReference type="EMBL" id="KAF7832236.1"/>
    </source>
</evidence>
<keyword evidence="2" id="KW-1185">Reference proteome</keyword>
<organism evidence="1 2">
    <name type="scientific">Senna tora</name>
    <dbReference type="NCBI Taxonomy" id="362788"/>
    <lineage>
        <taxon>Eukaryota</taxon>
        <taxon>Viridiplantae</taxon>
        <taxon>Streptophyta</taxon>
        <taxon>Embryophyta</taxon>
        <taxon>Tracheophyta</taxon>
        <taxon>Spermatophyta</taxon>
        <taxon>Magnoliopsida</taxon>
        <taxon>eudicotyledons</taxon>
        <taxon>Gunneridae</taxon>
        <taxon>Pentapetalae</taxon>
        <taxon>rosids</taxon>
        <taxon>fabids</taxon>
        <taxon>Fabales</taxon>
        <taxon>Fabaceae</taxon>
        <taxon>Caesalpinioideae</taxon>
        <taxon>Cassia clade</taxon>
        <taxon>Senna</taxon>
    </lineage>
</organism>
<protein>
    <submittedName>
        <fullName evidence="1">Uncharacterized protein</fullName>
    </submittedName>
</protein>
<proteinExistence type="predicted"/>
<accession>A0A834WTP3</accession>
<comment type="caution">
    <text evidence="1">The sequence shown here is derived from an EMBL/GenBank/DDBJ whole genome shotgun (WGS) entry which is preliminary data.</text>
</comment>
<gene>
    <name evidence="1" type="ORF">G2W53_014569</name>
</gene>
<reference evidence="1" key="1">
    <citation type="submission" date="2020-09" db="EMBL/GenBank/DDBJ databases">
        <title>Genome-Enabled Discovery of Anthraquinone Biosynthesis in Senna tora.</title>
        <authorList>
            <person name="Kang S.-H."/>
            <person name="Pandey R.P."/>
            <person name="Lee C.-M."/>
            <person name="Sim J.-S."/>
            <person name="Jeong J.-T."/>
            <person name="Choi B.-S."/>
            <person name="Jung M."/>
            <person name="Ginzburg D."/>
            <person name="Zhao K."/>
            <person name="Won S.Y."/>
            <person name="Oh T.-J."/>
            <person name="Yu Y."/>
            <person name="Kim N.-H."/>
            <person name="Lee O.R."/>
            <person name="Lee T.-H."/>
            <person name="Bashyal P."/>
            <person name="Kim T.-S."/>
            <person name="Lee W.-H."/>
            <person name="Kawkins C."/>
            <person name="Kim C.-K."/>
            <person name="Kim J.S."/>
            <person name="Ahn B.O."/>
            <person name="Rhee S.Y."/>
            <person name="Sohng J.K."/>
        </authorList>
    </citation>
    <scope>NUCLEOTIDE SEQUENCE</scope>
    <source>
        <tissue evidence="1">Leaf</tissue>
    </source>
</reference>
<sequence length="50" mass="5489">MAIESQTCCCTGESNRSLRIVFGNPSGFDARIGLLEAWKMCEVVSTHILN</sequence>